<keyword evidence="5" id="KW-0808">Transferase</keyword>
<gene>
    <name evidence="15" type="ORF">CNF02_07985</name>
</gene>
<evidence type="ECO:0000256" key="2">
    <source>
        <dbReference type="ARBA" id="ARBA00009670"/>
    </source>
</evidence>
<sequence>MSYLPRLIKILRVIARYRLDEYLDGQPGMIWLRMLLFPFRLGRSVTAPEGSRNRRLRQAMEELGPIYIKFGQLLSTRRDFLDSDLADELQSLQDNVPPFKSPTIDFIIKDSLGVKSSEVFKQIDEKPFASASIAQVYKAVLQSGEDVVVKVLRPGIEKIVDADIRLLKWVAALIEFRTTLGKRLRPSEVVNDYEKIIWNELNLQTEAANTSVLRKNFEQSAELYVPKIYWDYTCKNMLVMERIHGISVSDLKQLKSHNINLKKLAETGVNIFFTQVFEHNFFHADMHPGNIFVSRENPNNPQYIAIDCAIIGTLSDDDQEYLAKNLLAIFKRDYRKVAQLHLESGWVPKDTKVHEFESAIRSVCEPIFEKPLKDISFGQLLVQLFRTAGRFNMEVQPSLVLLQKTLLNIEGLGRQLYPELDLWQTALPYLENWNTKRLNPFILLTKIQENIPSLIEQLPRLPHLLLKAIEQSNQFSEISDSLKNQEARQKEVEKTRKRVARTGGIVALVLAVATLVPLTSAVIVSSPIPTLGLTAVGFYLLYFRR</sequence>
<dbReference type="UniPathway" id="UPA00232"/>
<dbReference type="GO" id="GO:0005524">
    <property type="term" value="F:ATP binding"/>
    <property type="evidence" value="ECO:0007669"/>
    <property type="project" value="UniProtKB-KW"/>
</dbReference>
<keyword evidence="7 13" id="KW-0812">Transmembrane</keyword>
<dbReference type="EMBL" id="NTJZ01000007">
    <property type="protein sequence ID" value="PDH33657.1"/>
    <property type="molecule type" value="Genomic_DNA"/>
</dbReference>
<protein>
    <submittedName>
        <fullName evidence="15">Ubiquinone biosynthesis regulatory protein kinase UbiB</fullName>
    </submittedName>
</protein>
<dbReference type="CDD" id="cd13972">
    <property type="entry name" value="UbiB"/>
    <property type="match status" value="1"/>
</dbReference>
<evidence type="ECO:0000256" key="3">
    <source>
        <dbReference type="ARBA" id="ARBA00022475"/>
    </source>
</evidence>
<evidence type="ECO:0000256" key="7">
    <source>
        <dbReference type="ARBA" id="ARBA00022692"/>
    </source>
</evidence>
<keyword evidence="11 13" id="KW-1133">Transmembrane helix</keyword>
<evidence type="ECO:0000313" key="16">
    <source>
        <dbReference type="Proteomes" id="UP000219329"/>
    </source>
</evidence>
<evidence type="ECO:0000256" key="5">
    <source>
        <dbReference type="ARBA" id="ARBA00022679"/>
    </source>
</evidence>
<evidence type="ECO:0000256" key="1">
    <source>
        <dbReference type="ARBA" id="ARBA00005020"/>
    </source>
</evidence>
<evidence type="ECO:0000259" key="14">
    <source>
        <dbReference type="Pfam" id="PF03109"/>
    </source>
</evidence>
<evidence type="ECO:0000313" key="15">
    <source>
        <dbReference type="EMBL" id="PDH33657.1"/>
    </source>
</evidence>
<proteinExistence type="inferred from homology"/>
<keyword evidence="10" id="KW-0067">ATP-binding</keyword>
<evidence type="ECO:0000256" key="9">
    <source>
        <dbReference type="ARBA" id="ARBA00022777"/>
    </source>
</evidence>
<feature type="transmembrane region" description="Helical" evidence="13">
    <location>
        <begin position="522"/>
        <end position="542"/>
    </location>
</feature>
<keyword evidence="4" id="KW-0997">Cell inner membrane</keyword>
<evidence type="ECO:0000256" key="10">
    <source>
        <dbReference type="ARBA" id="ARBA00022840"/>
    </source>
</evidence>
<accession>A0A2A5WBM0</accession>
<organism evidence="15 16">
    <name type="scientific">OM182 bacterium MED-G28</name>
    <dbReference type="NCBI Taxonomy" id="1986256"/>
    <lineage>
        <taxon>Bacteria</taxon>
        <taxon>Pseudomonadati</taxon>
        <taxon>Pseudomonadota</taxon>
        <taxon>Gammaproteobacteria</taxon>
        <taxon>OMG group</taxon>
        <taxon>OM182 clade</taxon>
    </lineage>
</organism>
<dbReference type="InterPro" id="IPR050154">
    <property type="entry name" value="UbiB_kinase"/>
</dbReference>
<comment type="pathway">
    <text evidence="1">Cofactor biosynthesis; ubiquinone biosynthesis [regulation].</text>
</comment>
<keyword evidence="15" id="KW-0830">Ubiquinone</keyword>
<keyword evidence="6" id="KW-0831">Ubiquinone biosynthesis</keyword>
<dbReference type="NCBIfam" id="TIGR01982">
    <property type="entry name" value="UbiB"/>
    <property type="match status" value="1"/>
</dbReference>
<evidence type="ECO:0000256" key="11">
    <source>
        <dbReference type="ARBA" id="ARBA00022989"/>
    </source>
</evidence>
<dbReference type="PANTHER" id="PTHR10566">
    <property type="entry name" value="CHAPERONE-ACTIVITY OF BC1 COMPLEX CABC1 -RELATED"/>
    <property type="match status" value="1"/>
</dbReference>
<evidence type="ECO:0000256" key="8">
    <source>
        <dbReference type="ARBA" id="ARBA00022741"/>
    </source>
</evidence>
<evidence type="ECO:0000256" key="12">
    <source>
        <dbReference type="ARBA" id="ARBA00023136"/>
    </source>
</evidence>
<dbReference type="PANTHER" id="PTHR10566:SF113">
    <property type="entry name" value="PROTEIN ACTIVITY OF BC1 COMPLEX KINASE 7, CHLOROPLASTIC"/>
    <property type="match status" value="1"/>
</dbReference>
<dbReference type="Gene3D" id="1.10.510.10">
    <property type="entry name" value="Transferase(Phosphotransferase) domain 1"/>
    <property type="match status" value="1"/>
</dbReference>
<feature type="domain" description="ABC1 atypical kinase-like" evidence="14">
    <location>
        <begin position="92"/>
        <end position="340"/>
    </location>
</feature>
<dbReference type="NCBIfam" id="NF003404">
    <property type="entry name" value="PRK04750.1"/>
    <property type="match status" value="1"/>
</dbReference>
<keyword evidence="12 13" id="KW-0472">Membrane</keyword>
<dbReference type="GO" id="GO:0006744">
    <property type="term" value="P:ubiquinone biosynthetic process"/>
    <property type="evidence" value="ECO:0007669"/>
    <property type="project" value="UniProtKB-UniPathway"/>
</dbReference>
<evidence type="ECO:0000256" key="6">
    <source>
        <dbReference type="ARBA" id="ARBA00022688"/>
    </source>
</evidence>
<comment type="similarity">
    <text evidence="2">Belongs to the protein kinase superfamily. ADCK protein kinase family.</text>
</comment>
<dbReference type="InterPro" id="IPR010232">
    <property type="entry name" value="UbiB"/>
</dbReference>
<dbReference type="InterPro" id="IPR004147">
    <property type="entry name" value="ABC1_dom"/>
</dbReference>
<keyword evidence="8" id="KW-0547">Nucleotide-binding</keyword>
<dbReference type="AlphaFoldDB" id="A0A2A5WBM0"/>
<dbReference type="SUPFAM" id="SSF56112">
    <property type="entry name" value="Protein kinase-like (PK-like)"/>
    <property type="match status" value="1"/>
</dbReference>
<keyword evidence="3" id="KW-1003">Cell membrane</keyword>
<dbReference type="Proteomes" id="UP000219329">
    <property type="component" value="Unassembled WGS sequence"/>
</dbReference>
<dbReference type="InterPro" id="IPR011009">
    <property type="entry name" value="Kinase-like_dom_sf"/>
</dbReference>
<dbReference type="InterPro" id="IPR045308">
    <property type="entry name" value="UbiB_bact"/>
</dbReference>
<dbReference type="GO" id="GO:0016301">
    <property type="term" value="F:kinase activity"/>
    <property type="evidence" value="ECO:0007669"/>
    <property type="project" value="UniProtKB-KW"/>
</dbReference>
<dbReference type="Pfam" id="PF03109">
    <property type="entry name" value="ABC1"/>
    <property type="match status" value="1"/>
</dbReference>
<name>A0A2A5WBM0_9GAMM</name>
<evidence type="ECO:0000256" key="13">
    <source>
        <dbReference type="SAM" id="Phobius"/>
    </source>
</evidence>
<evidence type="ECO:0000256" key="4">
    <source>
        <dbReference type="ARBA" id="ARBA00022519"/>
    </source>
</evidence>
<comment type="caution">
    <text evidence="15">The sequence shown here is derived from an EMBL/GenBank/DDBJ whole genome shotgun (WGS) entry which is preliminary data.</text>
</comment>
<reference evidence="15 16" key="1">
    <citation type="submission" date="2017-08" db="EMBL/GenBank/DDBJ databases">
        <title>Fine stratification of microbial communities through a metagenomic profile of the photic zone.</title>
        <authorList>
            <person name="Haro-Moreno J.M."/>
            <person name="Lopez-Perez M."/>
            <person name="De La Torre J."/>
            <person name="Picazo A."/>
            <person name="Camacho A."/>
            <person name="Rodriguez-Valera F."/>
        </authorList>
    </citation>
    <scope>NUCLEOTIDE SEQUENCE [LARGE SCALE GENOMIC DNA]</scope>
    <source>
        <strain evidence="15">MED-G28</strain>
    </source>
</reference>
<keyword evidence="9 15" id="KW-0418">Kinase</keyword>